<organism evidence="8 9">
    <name type="scientific">Azospirillum picis</name>
    <dbReference type="NCBI Taxonomy" id="488438"/>
    <lineage>
        <taxon>Bacteria</taxon>
        <taxon>Pseudomonadati</taxon>
        <taxon>Pseudomonadota</taxon>
        <taxon>Alphaproteobacteria</taxon>
        <taxon>Rhodospirillales</taxon>
        <taxon>Azospirillaceae</taxon>
        <taxon>Azospirillum</taxon>
    </lineage>
</organism>
<proteinExistence type="predicted"/>
<dbReference type="Gene3D" id="3.40.50.1820">
    <property type="entry name" value="alpha/beta hydrolase"/>
    <property type="match status" value="2"/>
</dbReference>
<dbReference type="InterPro" id="IPR029058">
    <property type="entry name" value="AB_hydrolase_fold"/>
</dbReference>
<dbReference type="RefSeq" id="WP_246512793.1">
    <property type="nucleotide sequence ID" value="NZ_JAGINO010000002.1"/>
</dbReference>
<dbReference type="PANTHER" id="PTHR11802">
    <property type="entry name" value="SERINE PROTEASE FAMILY S10 SERINE CARBOXYPEPTIDASE"/>
    <property type="match status" value="1"/>
</dbReference>
<feature type="region of interest" description="Disordered" evidence="6">
    <location>
        <begin position="51"/>
        <end position="88"/>
    </location>
</feature>
<dbReference type="SUPFAM" id="SSF53474">
    <property type="entry name" value="alpha/beta-Hydrolases"/>
    <property type="match status" value="1"/>
</dbReference>
<protein>
    <submittedName>
        <fullName evidence="8">Carboxypeptidase C (Cathepsin A)</fullName>
    </submittedName>
</protein>
<keyword evidence="1 8" id="KW-0121">Carboxypeptidase</keyword>
<dbReference type="PROSITE" id="PS00131">
    <property type="entry name" value="CARBOXYPEPT_SER_SER"/>
    <property type="match status" value="1"/>
</dbReference>
<name>A0ABU0MF86_9PROT</name>
<sequence>MPLHSSARRPAMPRRKPLRPFAAALLLSALSLPALALPVLLPSAARAQAQDAGGGKEGAAGGAADHAREEDRGFDPQRSVTRHTLPLPGGPLAYTATAEFLPLRDGAKEELAARIFTVSYTADPPAGSPANSRADPSRADSRAAEPPGSGSPAGAQRPVTFVFNGGPGAASAYMHLGAAGPTVVAFGPDGTLPPPPAPLVDNPDSWLAFTDLVFVDPVGTGFSRALKPDEAEKRFWSVEGDARSMAETVRLWLTRNGRWSSPKFLAGESYGGFRIAKMADELIDQVGIAVNGLILVSPVVDFAAIDEDGILGPAWKLPAMAASAAALGRAPGTPQEAAAAAERFALGSYLTGLAGLDYGRLEEAEGFFAEVARITGLPVETVRRQRGRVPMGVFTRDLLRDQGRVLSIYDGTFTAPDPDPGAARIPFDPFLKGTVPTYTTAFAAYAHDALAVKTDAPYRLLSDRVNRNWDWPRMSVPSAVDALQTALTLQPSLRVLIVHGRTDLITPYMASRWVASRLELPPDGRDRVAVTVHPGGHMMYTRPEGRAGLAADARALIESALPKPPEPGRPATGGR</sequence>
<feature type="chain" id="PRO_5045566524" evidence="7">
    <location>
        <begin position="37"/>
        <end position="575"/>
    </location>
</feature>
<dbReference type="InterPro" id="IPR001563">
    <property type="entry name" value="Peptidase_S10"/>
</dbReference>
<feature type="region of interest" description="Disordered" evidence="6">
    <location>
        <begin position="122"/>
        <end position="159"/>
    </location>
</feature>
<evidence type="ECO:0000256" key="5">
    <source>
        <dbReference type="ARBA" id="ARBA00023180"/>
    </source>
</evidence>
<evidence type="ECO:0000256" key="2">
    <source>
        <dbReference type="ARBA" id="ARBA00022670"/>
    </source>
</evidence>
<evidence type="ECO:0000256" key="1">
    <source>
        <dbReference type="ARBA" id="ARBA00022645"/>
    </source>
</evidence>
<keyword evidence="3 7" id="KW-0732">Signal</keyword>
<reference evidence="8 9" key="1">
    <citation type="submission" date="2023-07" db="EMBL/GenBank/DDBJ databases">
        <title>Genomic Encyclopedia of Type Strains, Phase IV (KMG-IV): sequencing the most valuable type-strain genomes for metagenomic binning, comparative biology and taxonomic classification.</title>
        <authorList>
            <person name="Goeker M."/>
        </authorList>
    </citation>
    <scope>NUCLEOTIDE SEQUENCE [LARGE SCALE GENOMIC DNA]</scope>
    <source>
        <strain evidence="8 9">DSM 19922</strain>
    </source>
</reference>
<evidence type="ECO:0000313" key="8">
    <source>
        <dbReference type="EMBL" id="MDQ0532054.1"/>
    </source>
</evidence>
<evidence type="ECO:0000256" key="6">
    <source>
        <dbReference type="SAM" id="MobiDB-lite"/>
    </source>
</evidence>
<dbReference type="EMBL" id="JAUSVU010000002">
    <property type="protein sequence ID" value="MDQ0532054.1"/>
    <property type="molecule type" value="Genomic_DNA"/>
</dbReference>
<gene>
    <name evidence="8" type="ORF">QO018_000890</name>
</gene>
<accession>A0ABU0MF86</accession>
<comment type="caution">
    <text evidence="8">The sequence shown here is derived from an EMBL/GenBank/DDBJ whole genome shotgun (WGS) entry which is preliminary data.</text>
</comment>
<dbReference type="GO" id="GO:0004180">
    <property type="term" value="F:carboxypeptidase activity"/>
    <property type="evidence" value="ECO:0007669"/>
    <property type="project" value="UniProtKB-KW"/>
</dbReference>
<evidence type="ECO:0000256" key="4">
    <source>
        <dbReference type="ARBA" id="ARBA00022801"/>
    </source>
</evidence>
<feature type="compositionally biased region" description="Gly residues" evidence="6">
    <location>
        <begin position="52"/>
        <end position="61"/>
    </location>
</feature>
<dbReference type="Pfam" id="PF00450">
    <property type="entry name" value="Peptidase_S10"/>
    <property type="match status" value="1"/>
</dbReference>
<dbReference type="InterPro" id="IPR018202">
    <property type="entry name" value="Ser_caboxypep_ser_AS"/>
</dbReference>
<feature type="compositionally biased region" description="Basic and acidic residues" evidence="6">
    <location>
        <begin position="65"/>
        <end position="75"/>
    </location>
</feature>
<dbReference type="Proteomes" id="UP001244552">
    <property type="component" value="Unassembled WGS sequence"/>
</dbReference>
<keyword evidence="4" id="KW-0378">Hydrolase</keyword>
<keyword evidence="2" id="KW-0645">Protease</keyword>
<evidence type="ECO:0000256" key="7">
    <source>
        <dbReference type="SAM" id="SignalP"/>
    </source>
</evidence>
<evidence type="ECO:0000256" key="3">
    <source>
        <dbReference type="ARBA" id="ARBA00022729"/>
    </source>
</evidence>
<evidence type="ECO:0000313" key="9">
    <source>
        <dbReference type="Proteomes" id="UP001244552"/>
    </source>
</evidence>
<dbReference type="PANTHER" id="PTHR11802:SF3">
    <property type="entry name" value="RETINOID-INDUCIBLE SERINE CARBOXYPEPTIDASE"/>
    <property type="match status" value="1"/>
</dbReference>
<keyword evidence="5" id="KW-0325">Glycoprotein</keyword>
<feature type="signal peptide" evidence="7">
    <location>
        <begin position="1"/>
        <end position="36"/>
    </location>
</feature>
<keyword evidence="9" id="KW-1185">Reference proteome</keyword>